<evidence type="ECO:0000256" key="3">
    <source>
        <dbReference type="ARBA" id="ARBA00022676"/>
    </source>
</evidence>
<reference evidence="6 7" key="1">
    <citation type="submission" date="2024-10" db="EMBL/GenBank/DDBJ databases">
        <title>The Natural Products Discovery Center: Release of the First 8490 Sequenced Strains for Exploring Actinobacteria Biosynthetic Diversity.</title>
        <authorList>
            <person name="Kalkreuter E."/>
            <person name="Kautsar S.A."/>
            <person name="Yang D."/>
            <person name="Bader C.D."/>
            <person name="Teijaro C.N."/>
            <person name="Fluegel L."/>
            <person name="Davis C.M."/>
            <person name="Simpson J.R."/>
            <person name="Lauterbach L."/>
            <person name="Steele A.D."/>
            <person name="Gui C."/>
            <person name="Meng S."/>
            <person name="Li G."/>
            <person name="Viehrig K."/>
            <person name="Ye F."/>
            <person name="Su P."/>
            <person name="Kiefer A.F."/>
            <person name="Nichols A."/>
            <person name="Cepeda A.J."/>
            <person name="Yan W."/>
            <person name="Fan B."/>
            <person name="Jiang Y."/>
            <person name="Adhikari A."/>
            <person name="Zheng C.-J."/>
            <person name="Schuster L."/>
            <person name="Cowan T.M."/>
            <person name="Smanski M.J."/>
            <person name="Chevrette M.G."/>
            <person name="De Carvalho L.P.S."/>
            <person name="Shen B."/>
        </authorList>
    </citation>
    <scope>NUCLEOTIDE SEQUENCE [LARGE SCALE GENOMIC DNA]</scope>
    <source>
        <strain evidence="6 7">NPDC049639</strain>
    </source>
</reference>
<evidence type="ECO:0000313" key="6">
    <source>
        <dbReference type="EMBL" id="MFI7589615.1"/>
    </source>
</evidence>
<comment type="similarity">
    <text evidence="2">Belongs to the glycosyltransferase 2 family.</text>
</comment>
<dbReference type="Proteomes" id="UP001612915">
    <property type="component" value="Unassembled WGS sequence"/>
</dbReference>
<comment type="caution">
    <text evidence="6">The sequence shown here is derived from an EMBL/GenBank/DDBJ whole genome shotgun (WGS) entry which is preliminary data.</text>
</comment>
<dbReference type="InterPro" id="IPR029044">
    <property type="entry name" value="Nucleotide-diphossugar_trans"/>
</dbReference>
<evidence type="ECO:0000256" key="1">
    <source>
        <dbReference type="ARBA" id="ARBA00004776"/>
    </source>
</evidence>
<dbReference type="InterPro" id="IPR001173">
    <property type="entry name" value="Glyco_trans_2-like"/>
</dbReference>
<evidence type="ECO:0000256" key="4">
    <source>
        <dbReference type="ARBA" id="ARBA00022679"/>
    </source>
</evidence>
<comment type="pathway">
    <text evidence="1">Cell wall biogenesis; cell wall polysaccharide biosynthesis.</text>
</comment>
<sequence>MSTSGARVVVAVLTYKRPQTLAALLPVLGAQCAEVPDSASVLVVDNDPAASARDLVSANGFAYEHEATPGISAARNRALEVALERGFDVLVFIDDDELPVPGWLSSLLTTWRSTGADGVVGQVESEFEGTLDPWIAAGGFFTRRRLPTGTPVTVAATNNLLLCLPAVAARGLRFDERLGLIGGEDTLFTRTLTGTGGTLVWCAEASVTDVVPAARMTRKFVVQRAFRYGATATRVEVALASGVAGRLVVRLRQTATAATRLAAGLARLALGTVTFSPGRRAAGVRNLARGCGLLSGLVGYVPSQYAR</sequence>
<dbReference type="SUPFAM" id="SSF53448">
    <property type="entry name" value="Nucleotide-diphospho-sugar transferases"/>
    <property type="match status" value="1"/>
</dbReference>
<keyword evidence="4 6" id="KW-0808">Transferase</keyword>
<dbReference type="EMBL" id="JBITLV010000008">
    <property type="protein sequence ID" value="MFI7589615.1"/>
    <property type="molecule type" value="Genomic_DNA"/>
</dbReference>
<dbReference type="PANTHER" id="PTHR43179">
    <property type="entry name" value="RHAMNOSYLTRANSFERASE WBBL"/>
    <property type="match status" value="1"/>
</dbReference>
<accession>A0ABW8AT98</accession>
<proteinExistence type="inferred from homology"/>
<protein>
    <submittedName>
        <fullName evidence="6">Glycosyltransferase family 2 protein</fullName>
        <ecNumber evidence="6">2.4.-.-</ecNumber>
    </submittedName>
</protein>
<dbReference type="GO" id="GO:0016757">
    <property type="term" value="F:glycosyltransferase activity"/>
    <property type="evidence" value="ECO:0007669"/>
    <property type="project" value="UniProtKB-KW"/>
</dbReference>
<dbReference type="Pfam" id="PF00535">
    <property type="entry name" value="Glycos_transf_2"/>
    <property type="match status" value="1"/>
</dbReference>
<gene>
    <name evidence="6" type="ORF">ACIB24_21315</name>
</gene>
<organism evidence="6 7">
    <name type="scientific">Spongisporangium articulatum</name>
    <dbReference type="NCBI Taxonomy" id="3362603"/>
    <lineage>
        <taxon>Bacteria</taxon>
        <taxon>Bacillati</taxon>
        <taxon>Actinomycetota</taxon>
        <taxon>Actinomycetes</taxon>
        <taxon>Kineosporiales</taxon>
        <taxon>Kineosporiaceae</taxon>
        <taxon>Spongisporangium</taxon>
    </lineage>
</organism>
<dbReference type="PANTHER" id="PTHR43179:SF12">
    <property type="entry name" value="GALACTOFURANOSYLTRANSFERASE GLFT2"/>
    <property type="match status" value="1"/>
</dbReference>
<evidence type="ECO:0000313" key="7">
    <source>
        <dbReference type="Proteomes" id="UP001612915"/>
    </source>
</evidence>
<evidence type="ECO:0000259" key="5">
    <source>
        <dbReference type="Pfam" id="PF00535"/>
    </source>
</evidence>
<dbReference type="EC" id="2.4.-.-" evidence="6"/>
<name>A0ABW8AT98_9ACTN</name>
<dbReference type="Gene3D" id="3.90.550.10">
    <property type="entry name" value="Spore Coat Polysaccharide Biosynthesis Protein SpsA, Chain A"/>
    <property type="match status" value="1"/>
</dbReference>
<evidence type="ECO:0000256" key="2">
    <source>
        <dbReference type="ARBA" id="ARBA00006739"/>
    </source>
</evidence>
<feature type="domain" description="Glycosyltransferase 2-like" evidence="5">
    <location>
        <begin position="10"/>
        <end position="144"/>
    </location>
</feature>
<dbReference type="RefSeq" id="WP_398284218.1">
    <property type="nucleotide sequence ID" value="NZ_JBITLV010000008.1"/>
</dbReference>
<keyword evidence="7" id="KW-1185">Reference proteome</keyword>
<keyword evidence="3 6" id="KW-0328">Glycosyltransferase</keyword>